<comment type="function">
    <text evidence="2">Destroys radicals which are normally produced within the cells and which are toxic to biological systems. May play a role in favoring mycobacterial survival in phagocytes.</text>
</comment>
<feature type="domain" description="Superoxide dismutase copper/zinc binding" evidence="6">
    <location>
        <begin position="38"/>
        <end position="168"/>
    </location>
</feature>
<dbReference type="InterPro" id="IPR018152">
    <property type="entry name" value="SOD_Cu/Zn_BS"/>
</dbReference>
<feature type="region of interest" description="Disordered" evidence="4">
    <location>
        <begin position="166"/>
        <end position="196"/>
    </location>
</feature>
<keyword evidence="5" id="KW-0732">Signal</keyword>
<dbReference type="PANTHER" id="PTHR10003">
    <property type="entry name" value="SUPEROXIDE DISMUTASE CU-ZN -RELATED"/>
    <property type="match status" value="1"/>
</dbReference>
<dbReference type="Pfam" id="PF00080">
    <property type="entry name" value="Sod_Cu"/>
    <property type="match status" value="1"/>
</dbReference>
<keyword evidence="3" id="KW-0560">Oxidoreductase</keyword>
<dbReference type="PROSITE" id="PS51257">
    <property type="entry name" value="PROKAR_LIPOPROTEIN"/>
    <property type="match status" value="1"/>
</dbReference>
<dbReference type="InterPro" id="IPR024134">
    <property type="entry name" value="SOD_Cu/Zn_/chaperone"/>
</dbReference>
<organism evidence="7 8">
    <name type="scientific">Natronobacillus azotifigens</name>
    <dbReference type="NCBI Taxonomy" id="472978"/>
    <lineage>
        <taxon>Bacteria</taxon>
        <taxon>Bacillati</taxon>
        <taxon>Bacillota</taxon>
        <taxon>Bacilli</taxon>
        <taxon>Bacillales</taxon>
        <taxon>Bacillaceae</taxon>
        <taxon>Natronobacillus</taxon>
    </lineage>
</organism>
<evidence type="ECO:0000313" key="8">
    <source>
        <dbReference type="Proteomes" id="UP001084197"/>
    </source>
</evidence>
<dbReference type="GO" id="GO:0004784">
    <property type="term" value="F:superoxide dismutase activity"/>
    <property type="evidence" value="ECO:0007669"/>
    <property type="project" value="UniProtKB-EC"/>
</dbReference>
<protein>
    <recommendedName>
        <fullName evidence="3">Superoxide dismutase [Cu-Zn]</fullName>
        <ecNumber evidence="3">1.15.1.1</ecNumber>
    </recommendedName>
</protein>
<keyword evidence="3" id="KW-0862">Zinc</keyword>
<dbReference type="AlphaFoldDB" id="A0A9J6RFQ3"/>
<dbReference type="SUPFAM" id="SSF49329">
    <property type="entry name" value="Cu,Zn superoxide dismutase-like"/>
    <property type="match status" value="1"/>
</dbReference>
<comment type="catalytic activity">
    <reaction evidence="3">
        <text>2 superoxide + 2 H(+) = H2O2 + O2</text>
        <dbReference type="Rhea" id="RHEA:20696"/>
        <dbReference type="ChEBI" id="CHEBI:15378"/>
        <dbReference type="ChEBI" id="CHEBI:15379"/>
        <dbReference type="ChEBI" id="CHEBI:16240"/>
        <dbReference type="ChEBI" id="CHEBI:18421"/>
        <dbReference type="EC" id="1.15.1.1"/>
    </reaction>
</comment>
<evidence type="ECO:0000256" key="2">
    <source>
        <dbReference type="ARBA" id="ARBA00024900"/>
    </source>
</evidence>
<feature type="signal peptide" evidence="5">
    <location>
        <begin position="1"/>
        <end position="20"/>
    </location>
</feature>
<comment type="cofactor">
    <cofactor evidence="3">
        <name>Zn(2+)</name>
        <dbReference type="ChEBI" id="CHEBI:29105"/>
    </cofactor>
    <text evidence="3">Binds 1 zinc ion per subunit.</text>
</comment>
<keyword evidence="3" id="KW-0186">Copper</keyword>
<dbReference type="Gene3D" id="2.60.40.200">
    <property type="entry name" value="Superoxide dismutase, copper/zinc binding domain"/>
    <property type="match status" value="1"/>
</dbReference>
<sequence length="196" mass="21004">MRKYLFFVFVLLLFSGCATENVSPLTVTIYNDASDAIGTAVLTEEGGDVTIELSVEGLSPGYHGIHIHEYGACDPPDFETAGSHYNPEDKKHGLLHPEGAHMGDLPNILVDDDGSAEAELVVRGASLTDGKYSLLEGDGTSIVIHEDPDDGLSQPAGDAGRRIACGKITLSNQENDEAEEEPTDPSETEDEEEEED</sequence>
<dbReference type="EMBL" id="JAPRAT010000031">
    <property type="protein sequence ID" value="MCZ0704253.1"/>
    <property type="molecule type" value="Genomic_DNA"/>
</dbReference>
<evidence type="ECO:0000256" key="5">
    <source>
        <dbReference type="SAM" id="SignalP"/>
    </source>
</evidence>
<accession>A0A9J6RFQ3</accession>
<evidence type="ECO:0000259" key="6">
    <source>
        <dbReference type="Pfam" id="PF00080"/>
    </source>
</evidence>
<keyword evidence="8" id="KW-1185">Reference proteome</keyword>
<evidence type="ECO:0000313" key="7">
    <source>
        <dbReference type="EMBL" id="MCZ0704253.1"/>
    </source>
</evidence>
<proteinExistence type="inferred from homology"/>
<evidence type="ECO:0000256" key="4">
    <source>
        <dbReference type="SAM" id="MobiDB-lite"/>
    </source>
</evidence>
<reference evidence="7" key="1">
    <citation type="submission" date="2022-11" db="EMBL/GenBank/DDBJ databases">
        <title>WGS of Natronobacillus azotifigens 24KS-1, an anaerobic diazotrophic haloalkaliphile from soda-rich habitats.</title>
        <authorList>
            <person name="Sorokin D.Y."/>
            <person name="Merkel A.Y."/>
        </authorList>
    </citation>
    <scope>NUCLEOTIDE SEQUENCE</scope>
    <source>
        <strain evidence="7">24KS-1</strain>
    </source>
</reference>
<comment type="similarity">
    <text evidence="1 3">Belongs to the Cu-Zn superoxide dismutase family.</text>
</comment>
<comment type="cofactor">
    <cofactor evidence="3">
        <name>Cu cation</name>
        <dbReference type="ChEBI" id="CHEBI:23378"/>
    </cofactor>
    <text evidence="3">Binds 1 copper ion per subunit.</text>
</comment>
<gene>
    <name evidence="7" type="ORF">OWO01_13660</name>
</gene>
<dbReference type="Proteomes" id="UP001084197">
    <property type="component" value="Unassembled WGS sequence"/>
</dbReference>
<feature type="chain" id="PRO_5039891822" description="Superoxide dismutase [Cu-Zn]" evidence="5">
    <location>
        <begin position="21"/>
        <end position="196"/>
    </location>
</feature>
<name>A0A9J6RFQ3_9BACI</name>
<dbReference type="InterPro" id="IPR036423">
    <property type="entry name" value="SOD-like_Cu/Zn_dom_sf"/>
</dbReference>
<keyword evidence="3" id="KW-0479">Metal-binding</keyword>
<comment type="caution">
    <text evidence="7">The sequence shown here is derived from an EMBL/GenBank/DDBJ whole genome shotgun (WGS) entry which is preliminary data.</text>
</comment>
<dbReference type="InterPro" id="IPR001424">
    <property type="entry name" value="SOD_Cu_Zn_dom"/>
</dbReference>
<dbReference type="EC" id="1.15.1.1" evidence="3"/>
<evidence type="ECO:0000256" key="3">
    <source>
        <dbReference type="RuleBase" id="RU000393"/>
    </source>
</evidence>
<dbReference type="RefSeq" id="WP_268781022.1">
    <property type="nucleotide sequence ID" value="NZ_JAPRAT010000031.1"/>
</dbReference>
<evidence type="ECO:0000256" key="1">
    <source>
        <dbReference type="ARBA" id="ARBA00010457"/>
    </source>
</evidence>
<dbReference type="GO" id="GO:0005507">
    <property type="term" value="F:copper ion binding"/>
    <property type="evidence" value="ECO:0007669"/>
    <property type="project" value="InterPro"/>
</dbReference>
<dbReference type="PROSITE" id="PS00332">
    <property type="entry name" value="SOD_CU_ZN_2"/>
    <property type="match status" value="1"/>
</dbReference>
<dbReference type="CDD" id="cd00305">
    <property type="entry name" value="Cu-Zn_Superoxide_Dismutase"/>
    <property type="match status" value="1"/>
</dbReference>
<feature type="compositionally biased region" description="Acidic residues" evidence="4">
    <location>
        <begin position="174"/>
        <end position="196"/>
    </location>
</feature>